<dbReference type="VEuPathDB" id="TriTrypDB:TcYC6_0120040"/>
<proteinExistence type="predicted"/>
<keyword evidence="1" id="KW-1133">Transmembrane helix</keyword>
<dbReference type="VEuPathDB" id="TriTrypDB:TcCLB.508479.370"/>
<dbReference type="VEuPathDB" id="TriTrypDB:TCSYLVIO_006402"/>
<organism evidence="3 4">
    <name type="scientific">Trypanosoma cruzi</name>
    <dbReference type="NCBI Taxonomy" id="5693"/>
    <lineage>
        <taxon>Eukaryota</taxon>
        <taxon>Discoba</taxon>
        <taxon>Euglenozoa</taxon>
        <taxon>Kinetoplastea</taxon>
        <taxon>Metakinetoplastina</taxon>
        <taxon>Trypanosomatida</taxon>
        <taxon>Trypanosomatidae</taxon>
        <taxon>Trypanosoma</taxon>
        <taxon>Schizotrypanum</taxon>
    </lineage>
</organism>
<reference evidence="3 4" key="1">
    <citation type="journal article" date="2018" name="Microb. Genom.">
        <title>Expanding an expanded genome: long-read sequencing of Trypanosoma cruzi.</title>
        <authorList>
            <person name="Berna L."/>
            <person name="Rodriguez M."/>
            <person name="Chiribao M.L."/>
            <person name="Parodi-Talice A."/>
            <person name="Pita S."/>
            <person name="Rijo G."/>
            <person name="Alvarez-Valin F."/>
            <person name="Robello C."/>
        </authorList>
    </citation>
    <scope>NUCLEOTIDE SEQUENCE [LARGE SCALE GENOMIC DNA]</scope>
    <source>
        <strain evidence="3 4">TCC</strain>
    </source>
</reference>
<dbReference type="Gene3D" id="1.20.5.110">
    <property type="match status" value="1"/>
</dbReference>
<reference evidence="2 5" key="2">
    <citation type="journal article" date="2019" name="Genome Biol. Evol.">
        <title>Nanopore Sequencing Significantly Improves Genome Assembly of the Protozoan Parasite Trypanosoma cruzi.</title>
        <authorList>
            <person name="Diaz-Viraque F."/>
            <person name="Pita S."/>
            <person name="Greif G."/>
            <person name="de Souza R.C.M."/>
            <person name="Iraola G."/>
            <person name="Robello C."/>
        </authorList>
    </citation>
    <scope>NUCLEOTIDE SEQUENCE [LARGE SCALE GENOMIC DNA]</scope>
    <source>
        <strain evidence="2 5">Berenice</strain>
    </source>
</reference>
<gene>
    <name evidence="3" type="ORF">C3747_261g41</name>
    <name evidence="2" type="ORF">ECC02_002202</name>
</gene>
<accession>A0A2V2VHZ3</accession>
<evidence type="ECO:0000313" key="2">
    <source>
        <dbReference type="EMBL" id="KAF5224564.1"/>
    </source>
</evidence>
<dbReference type="EMBL" id="JABDHM010000011">
    <property type="protein sequence ID" value="KAF5224564.1"/>
    <property type="molecule type" value="Genomic_DNA"/>
</dbReference>
<dbReference type="VEuPathDB" id="TriTrypDB:TcCL_NonESM08678"/>
<evidence type="ECO:0008006" key="6">
    <source>
        <dbReference type="Google" id="ProtNLM"/>
    </source>
</evidence>
<dbReference type="VEuPathDB" id="TriTrypDB:ECC02_002202"/>
<dbReference type="VEuPathDB" id="TriTrypDB:TcG_06612"/>
<dbReference type="EMBL" id="PRFC01000261">
    <property type="protein sequence ID" value="PWU96047.1"/>
    <property type="molecule type" value="Genomic_DNA"/>
</dbReference>
<keyword evidence="1" id="KW-0472">Membrane</keyword>
<dbReference type="VEuPathDB" id="TriTrypDB:Tc_MARK_5102"/>
<evidence type="ECO:0000313" key="4">
    <source>
        <dbReference type="Proteomes" id="UP000246078"/>
    </source>
</evidence>
<dbReference type="AlphaFoldDB" id="A0A2V2VHZ3"/>
<dbReference type="VEuPathDB" id="TriTrypDB:C4B63_11g11"/>
<reference evidence="2" key="3">
    <citation type="submission" date="2020-04" db="EMBL/GenBank/DDBJ databases">
        <authorList>
            <person name="Diaz Viraque F."/>
        </authorList>
    </citation>
    <scope>NUCLEOTIDE SEQUENCE</scope>
    <source>
        <strain evidence="2">Berenice</strain>
    </source>
</reference>
<keyword evidence="1" id="KW-0812">Transmembrane</keyword>
<comment type="caution">
    <text evidence="3">The sequence shown here is derived from an EMBL/GenBank/DDBJ whole genome shotgun (WGS) entry which is preliminary data.</text>
</comment>
<evidence type="ECO:0000313" key="5">
    <source>
        <dbReference type="Proteomes" id="UP000583944"/>
    </source>
</evidence>
<name>A0A2V2VHZ3_TRYCR</name>
<dbReference type="VEuPathDB" id="TriTrypDB:C3747_261g41"/>
<dbReference type="SUPFAM" id="SSF58038">
    <property type="entry name" value="SNARE fusion complex"/>
    <property type="match status" value="1"/>
</dbReference>
<protein>
    <recommendedName>
        <fullName evidence="6">Syntaxin</fullName>
    </recommendedName>
</protein>
<dbReference type="VEuPathDB" id="TriTrypDB:TCDM_08328"/>
<evidence type="ECO:0000313" key="3">
    <source>
        <dbReference type="EMBL" id="PWU96047.1"/>
    </source>
</evidence>
<feature type="transmembrane region" description="Helical" evidence="1">
    <location>
        <begin position="262"/>
        <end position="283"/>
    </location>
</feature>
<dbReference type="CDD" id="cd15841">
    <property type="entry name" value="SNARE_Qc"/>
    <property type="match status" value="1"/>
</dbReference>
<sequence>MQVIMKRLELINGTSENTKGAPLLPLREELHMQPQKTMTPYEKAQLEAASRIRRIRELVTQLDGLSADASRKFRVEVSQQIRKEELQAKVEMQNARRVAQSEGRMQDFELLSRHFNDTLGIVRERYGGGLPVAKPGGSTFERDPLPFTDLEYAVNQSAFLASNSGNVVPKPGNAYNLHEDVEFLQFFYETQKNDEVIDKSLDCIYVGVQRLNQNATVITSELCTQEQMLDETEKKMDDVHGRLGKLNVKLKKALEKMDRPMMAVYLSCCLILLSIIVIIYFMAKK</sequence>
<dbReference type="VEuPathDB" id="TriTrypDB:TcBrA4_0082140"/>
<evidence type="ECO:0000256" key="1">
    <source>
        <dbReference type="SAM" id="Phobius"/>
    </source>
</evidence>
<dbReference type="Proteomes" id="UP000246078">
    <property type="component" value="Unassembled WGS sequence"/>
</dbReference>
<dbReference type="VEuPathDB" id="TriTrypDB:BCY84_13585"/>
<dbReference type="Proteomes" id="UP000583944">
    <property type="component" value="Unassembled WGS sequence"/>
</dbReference>